<dbReference type="RefSeq" id="WP_098060898.1">
    <property type="nucleotide sequence ID" value="NZ_PDEP01000001.1"/>
</dbReference>
<sequence length="160" mass="18028">MRIRQIMYGCGWLVLCSMLAACGPSEEEQAYAEEAQESATEWLALVDAKKYEASWSEAAGFFKTQITAEQWAQIVEQGQRQLDLGSFEGRTLIAARYTDSPPEQPQMSELSGQAPEEYVAIQYRADYGKTVIETIKLTREDGAWRVIGYHIRPKDGWPGP</sequence>
<evidence type="ECO:0000256" key="1">
    <source>
        <dbReference type="SAM" id="SignalP"/>
    </source>
</evidence>
<keyword evidence="1" id="KW-0732">Signal</keyword>
<dbReference type="AlphaFoldDB" id="A0A2H3P1P8"/>
<dbReference type="EMBL" id="PDEP01000001">
    <property type="protein sequence ID" value="PEN09500.1"/>
    <property type="molecule type" value="Genomic_DNA"/>
</dbReference>
<proteinExistence type="predicted"/>
<protein>
    <recommendedName>
        <fullName evidence="4">DUF4019 domain-containing protein</fullName>
    </recommendedName>
</protein>
<gene>
    <name evidence="2" type="ORF">CRI93_01865</name>
</gene>
<comment type="caution">
    <text evidence="2">The sequence shown here is derived from an EMBL/GenBank/DDBJ whole genome shotgun (WGS) entry which is preliminary data.</text>
</comment>
<name>A0A2H3P1P8_9BACT</name>
<accession>A0A2H3P1P8</accession>
<evidence type="ECO:0000313" key="2">
    <source>
        <dbReference type="EMBL" id="PEN09500.1"/>
    </source>
</evidence>
<keyword evidence="3" id="KW-1185">Reference proteome</keyword>
<evidence type="ECO:0000313" key="3">
    <source>
        <dbReference type="Proteomes" id="UP000221024"/>
    </source>
</evidence>
<dbReference type="Pfam" id="PF13211">
    <property type="entry name" value="DUF4019"/>
    <property type="match status" value="1"/>
</dbReference>
<reference evidence="2 3" key="1">
    <citation type="submission" date="2017-10" db="EMBL/GenBank/DDBJ databases">
        <title>Draft genome of Longimonas halophila.</title>
        <authorList>
            <person name="Goh K.M."/>
            <person name="Shamsir M.S."/>
            <person name="Lim S.W."/>
        </authorList>
    </citation>
    <scope>NUCLEOTIDE SEQUENCE [LARGE SCALE GENOMIC DNA]</scope>
    <source>
        <strain evidence="2 3">KCTC 42399</strain>
    </source>
</reference>
<dbReference type="PROSITE" id="PS51257">
    <property type="entry name" value="PROKAR_LIPOPROTEIN"/>
    <property type="match status" value="1"/>
</dbReference>
<dbReference type="Proteomes" id="UP000221024">
    <property type="component" value="Unassembled WGS sequence"/>
</dbReference>
<dbReference type="OrthoDB" id="21915at2"/>
<evidence type="ECO:0008006" key="4">
    <source>
        <dbReference type="Google" id="ProtNLM"/>
    </source>
</evidence>
<feature type="signal peptide" evidence="1">
    <location>
        <begin position="1"/>
        <end position="20"/>
    </location>
</feature>
<organism evidence="2 3">
    <name type="scientific">Longimonas halophila</name>
    <dbReference type="NCBI Taxonomy" id="1469170"/>
    <lineage>
        <taxon>Bacteria</taxon>
        <taxon>Pseudomonadati</taxon>
        <taxon>Rhodothermota</taxon>
        <taxon>Rhodothermia</taxon>
        <taxon>Rhodothermales</taxon>
        <taxon>Salisaetaceae</taxon>
        <taxon>Longimonas</taxon>
    </lineage>
</organism>
<feature type="chain" id="PRO_5013662297" description="DUF4019 domain-containing protein" evidence="1">
    <location>
        <begin position="21"/>
        <end position="160"/>
    </location>
</feature>
<dbReference type="InterPro" id="IPR025091">
    <property type="entry name" value="DUF4019"/>
</dbReference>